<evidence type="ECO:0000313" key="3">
    <source>
        <dbReference type="Proteomes" id="UP000271162"/>
    </source>
</evidence>
<organism evidence="4">
    <name type="scientific">Nippostrongylus brasiliensis</name>
    <name type="common">Rat hookworm</name>
    <dbReference type="NCBI Taxonomy" id="27835"/>
    <lineage>
        <taxon>Eukaryota</taxon>
        <taxon>Metazoa</taxon>
        <taxon>Ecdysozoa</taxon>
        <taxon>Nematoda</taxon>
        <taxon>Chromadorea</taxon>
        <taxon>Rhabditida</taxon>
        <taxon>Rhabditina</taxon>
        <taxon>Rhabditomorpha</taxon>
        <taxon>Strongyloidea</taxon>
        <taxon>Heligmosomidae</taxon>
        <taxon>Nippostrongylus</taxon>
    </lineage>
</organism>
<feature type="chain" id="PRO_5043125881" evidence="1">
    <location>
        <begin position="19"/>
        <end position="85"/>
    </location>
</feature>
<evidence type="ECO:0000313" key="2">
    <source>
        <dbReference type="EMBL" id="VDL80367.1"/>
    </source>
</evidence>
<name>A0A0N4YIM4_NIPBR</name>
<accession>A0A0N4YIM4</accession>
<dbReference type="Proteomes" id="UP000271162">
    <property type="component" value="Unassembled WGS sequence"/>
</dbReference>
<keyword evidence="1" id="KW-0732">Signal</keyword>
<gene>
    <name evidence="2" type="ORF">NBR_LOCUS16772</name>
</gene>
<dbReference type="AlphaFoldDB" id="A0A0N4YIM4"/>
<proteinExistence type="predicted"/>
<reference evidence="2 3" key="2">
    <citation type="submission" date="2018-11" db="EMBL/GenBank/DDBJ databases">
        <authorList>
            <consortium name="Pathogen Informatics"/>
        </authorList>
    </citation>
    <scope>NUCLEOTIDE SEQUENCE [LARGE SCALE GENOMIC DNA]</scope>
</reference>
<evidence type="ECO:0000313" key="4">
    <source>
        <dbReference type="WBParaSite" id="NBR_0001677101-mRNA-1"/>
    </source>
</evidence>
<dbReference type="WBParaSite" id="NBR_0001677101-mRNA-1">
    <property type="protein sequence ID" value="NBR_0001677101-mRNA-1"/>
    <property type="gene ID" value="NBR_0001677101"/>
</dbReference>
<dbReference type="EMBL" id="UYSL01022389">
    <property type="protein sequence ID" value="VDL80367.1"/>
    <property type="molecule type" value="Genomic_DNA"/>
</dbReference>
<evidence type="ECO:0000256" key="1">
    <source>
        <dbReference type="SAM" id="SignalP"/>
    </source>
</evidence>
<keyword evidence="3" id="KW-1185">Reference proteome</keyword>
<reference evidence="4" key="1">
    <citation type="submission" date="2017-02" db="UniProtKB">
        <authorList>
            <consortium name="WormBaseParasite"/>
        </authorList>
    </citation>
    <scope>IDENTIFICATION</scope>
</reference>
<feature type="signal peptide" evidence="1">
    <location>
        <begin position="1"/>
        <end position="18"/>
    </location>
</feature>
<protein>
    <submittedName>
        <fullName evidence="4">Secreted protein</fullName>
    </submittedName>
</protein>
<sequence>MNVITLVAIAAFVSSVYGNSQCGPSSLRDHIEKLKKDHCSGLEGSNEDERRLSTVLLRLFMQYGETVQSASELVRIKDYSTTTVY</sequence>